<protein>
    <submittedName>
        <fullName evidence="1">Uncharacterized protein</fullName>
    </submittedName>
</protein>
<name>A0A6C0HBZ9_9ZZZZ</name>
<proteinExistence type="predicted"/>
<sequence>MISFMNSISYKNSLFKYTRDVLKLRAFMFTKENKETIINNSEFEAKKAGLDEQHENESECRIADVDDFPSMNIVKEAPKETPANETDKHVTDEKELISPRHQDTLFWCLFIIHFGYKEYLQVDRNYGVKELEEKQKIYEFIKNNPTKAKETNYKVTNVAIQEMLSELMTPQKQTSMLSLIGLIAYYHVNVLIINEETKCMLEFWANAEMSTDTLTYILYKSSDGKYKLQFENIAEYKVNELRNKYMVLEHYSKYMKSVSGYKVEELEAMAQKLNIFDDTKKYKKSELYENIGKVLAI</sequence>
<accession>A0A6C0HBZ9</accession>
<evidence type="ECO:0000313" key="1">
    <source>
        <dbReference type="EMBL" id="QHT77910.1"/>
    </source>
</evidence>
<reference evidence="1" key="1">
    <citation type="journal article" date="2020" name="Nature">
        <title>Giant virus diversity and host interactions through global metagenomics.</title>
        <authorList>
            <person name="Schulz F."/>
            <person name="Roux S."/>
            <person name="Paez-Espino D."/>
            <person name="Jungbluth S."/>
            <person name="Walsh D.A."/>
            <person name="Denef V.J."/>
            <person name="McMahon K.D."/>
            <person name="Konstantinidis K.T."/>
            <person name="Eloe-Fadrosh E.A."/>
            <person name="Kyrpides N.C."/>
            <person name="Woyke T."/>
        </authorList>
    </citation>
    <scope>NUCLEOTIDE SEQUENCE</scope>
    <source>
        <strain evidence="1">GVMAG-M-3300023179-90</strain>
    </source>
</reference>
<dbReference type="EMBL" id="MN739923">
    <property type="protein sequence ID" value="QHT77910.1"/>
    <property type="molecule type" value="Genomic_DNA"/>
</dbReference>
<dbReference type="AlphaFoldDB" id="A0A6C0HBZ9"/>
<organism evidence="1">
    <name type="scientific">viral metagenome</name>
    <dbReference type="NCBI Taxonomy" id="1070528"/>
    <lineage>
        <taxon>unclassified sequences</taxon>
        <taxon>metagenomes</taxon>
        <taxon>organismal metagenomes</taxon>
    </lineage>
</organism>